<feature type="region of interest" description="Disordered" evidence="1">
    <location>
        <begin position="1"/>
        <end position="26"/>
    </location>
</feature>
<reference evidence="2 3" key="1">
    <citation type="submission" date="2019-01" db="EMBL/GenBank/DDBJ databases">
        <title>Intercellular communication is required for trap formation in the nematode-trapping fungus Duddingtonia flagrans.</title>
        <authorList>
            <person name="Youssar L."/>
            <person name="Wernet V."/>
            <person name="Hensel N."/>
            <person name="Hildebrandt H.-G."/>
            <person name="Fischer R."/>
        </authorList>
    </citation>
    <scope>NUCLEOTIDE SEQUENCE [LARGE SCALE GENOMIC DNA]</scope>
    <source>
        <strain evidence="2 3">CBS H-5679</strain>
    </source>
</reference>
<dbReference type="GeneID" id="93586215"/>
<dbReference type="EMBL" id="SAEB01000006">
    <property type="protein sequence ID" value="RVD85586.1"/>
    <property type="molecule type" value="Genomic_DNA"/>
</dbReference>
<evidence type="ECO:0000313" key="2">
    <source>
        <dbReference type="EMBL" id="RVD85586.1"/>
    </source>
</evidence>
<dbReference type="Proteomes" id="UP000283090">
    <property type="component" value="Unassembled WGS sequence"/>
</dbReference>
<feature type="compositionally biased region" description="Basic residues" evidence="1">
    <location>
        <begin position="10"/>
        <end position="21"/>
    </location>
</feature>
<dbReference type="VEuPathDB" id="FungiDB:DFL_003904"/>
<gene>
    <name evidence="2" type="ORF">DFL_003904</name>
</gene>
<dbReference type="AlphaFoldDB" id="A0A437A359"/>
<organism evidence="2 3">
    <name type="scientific">Arthrobotrys flagrans</name>
    <name type="common">Nematode-trapping fungus</name>
    <name type="synonym">Trichothecium flagrans</name>
    <dbReference type="NCBI Taxonomy" id="97331"/>
    <lineage>
        <taxon>Eukaryota</taxon>
        <taxon>Fungi</taxon>
        <taxon>Dikarya</taxon>
        <taxon>Ascomycota</taxon>
        <taxon>Pezizomycotina</taxon>
        <taxon>Orbiliomycetes</taxon>
        <taxon>Orbiliales</taxon>
        <taxon>Orbiliaceae</taxon>
        <taxon>Arthrobotrys</taxon>
    </lineage>
</organism>
<name>A0A437A359_ARTFL</name>
<evidence type="ECO:0000256" key="1">
    <source>
        <dbReference type="SAM" id="MobiDB-lite"/>
    </source>
</evidence>
<comment type="caution">
    <text evidence="2">The sequence shown here is derived from an EMBL/GenBank/DDBJ whole genome shotgun (WGS) entry which is preliminary data.</text>
</comment>
<sequence>MSSSGVIHGRITKGKSTRTRRPPTSNQLIKYVPETQRQIQPSRAKLTKKQAEYDDEIKYFYISRGYTLDQLHEAMEIIFRIGATNKQYGGYVDRAEFKKKATRDEWAKIAPYFYACKELKKDVAVRINGLYTIEPSTVKKEISRQILPVQQAILQRQQPTTF</sequence>
<proteinExistence type="predicted"/>
<evidence type="ECO:0000313" key="3">
    <source>
        <dbReference type="Proteomes" id="UP000283090"/>
    </source>
</evidence>
<protein>
    <submittedName>
        <fullName evidence="2">Uncharacterized protein</fullName>
    </submittedName>
</protein>
<dbReference type="RefSeq" id="XP_067491130.1">
    <property type="nucleotide sequence ID" value="XM_067632909.1"/>
</dbReference>
<dbReference type="OrthoDB" id="5304602at2759"/>
<keyword evidence="3" id="KW-1185">Reference proteome</keyword>
<accession>A0A437A359</accession>